<keyword evidence="1" id="KW-0175">Coiled coil</keyword>
<evidence type="ECO:0000256" key="1">
    <source>
        <dbReference type="SAM" id="Coils"/>
    </source>
</evidence>
<feature type="coiled-coil region" evidence="1">
    <location>
        <begin position="628"/>
        <end position="680"/>
    </location>
</feature>
<reference evidence="3 4" key="1">
    <citation type="submission" date="2006-10" db="EMBL/GenBank/DDBJ databases">
        <title>The Genome Sequence of Batrachochytrium dendrobatidis JEL423.</title>
        <authorList>
            <consortium name="The Broad Institute Genome Sequencing Platform"/>
            <person name="Birren B."/>
            <person name="Lander E."/>
            <person name="Galagan J."/>
            <person name="Cuomo C."/>
            <person name="Devon K."/>
            <person name="Jaffe D."/>
            <person name="Butler J."/>
            <person name="Alvarez P."/>
            <person name="Gnerre S."/>
            <person name="Grabherr M."/>
            <person name="Kleber M."/>
            <person name="Mauceli E."/>
            <person name="Brockman W."/>
            <person name="Young S."/>
            <person name="LaButti K."/>
            <person name="Sykes S."/>
            <person name="DeCaprio D."/>
            <person name="Crawford M."/>
            <person name="Koehrsen M."/>
            <person name="Engels R."/>
            <person name="Montgomery P."/>
            <person name="Pearson M."/>
            <person name="Howarth C."/>
            <person name="Larson L."/>
            <person name="White J."/>
            <person name="O'Leary S."/>
            <person name="Kodira C."/>
            <person name="Zeng Q."/>
            <person name="Yandava C."/>
            <person name="Alvarado L."/>
            <person name="Longcore J."/>
            <person name="James T."/>
        </authorList>
    </citation>
    <scope>NUCLEOTIDE SEQUENCE [LARGE SCALE GENOMIC DNA]</scope>
    <source>
        <strain evidence="3 4">JEL423</strain>
    </source>
</reference>
<evidence type="ECO:0000313" key="4">
    <source>
        <dbReference type="Proteomes" id="UP000077115"/>
    </source>
</evidence>
<accession>A0A177WVV2</accession>
<sequence length="1722" mass="197389">MLPDFEKSNNTRISVLAQEKDVLKPLDTCEAENVMKHDTATYRLIDTAAISQQLKLLRLEFGENLDKIELINQFEELVTHAKELQVEQHAGSDQQKTISTYSPLIELSNNQACINSCTDSDQTKSIEQLKQNIHEQGQELDQVRWELSRSKEREAILEQTNNHNVDIIAKRESHIQILLQQLKPVTSIDGLTIIESHDKSDPKLNSEFAKLAINPDVIKYYENEVKLLSRQIEEEQQLRNVQMKEQHSLLSCMAELEKRLAEFETNEPRMETSVSDIEIKANSISSISTVEFEKLQMQLDEANAQCQRYKQDIESCEQNMLALDDELIIQENNYKSMVEKHNKHTVECSTEISQLKKALEKYDLCEINRVQDATKYTEMEKQVETLLAALGSSKQTIESLENDLAEKNKQLKETHDLFSDKQKQFSDHIFKEQELQSVLNFNEKSFTATPTKSLNAAQGKTRAFSTTSILSTASTPFGIYAKETSQRTIKNEPLESQKERDTLSTRVSKNNVFEPDSLHKYQQTIGRQTRHIEETLKRILEDSFTFLENHLVDDARLKDVKNLRHFDDTLNNSISDFNMNRLVQIDEILFVLTKLHTHIMELHKSTKAAFQEKHDFVSEKVCILEEKMARLESELKVAETQKMSAQESFQILSDSSESEIRILKRHIKILEQEHHNQELELFKEKAVKTRQQSEMETEATIHQEIESSEQASSIKTGQKFKELALCDQLNNTIDKFQAQIENEAAAHQAEVLTLQSQISSLEQKLNSSVNTIAAMNIAHSKQENSSTIQLEQIQQKLLQHISSAHEYQRKIKALESCRAEWETDRSELVDKQSQITSLKKQLTTLQSTATLDCVKKDAALNLIKTQLESLKRDAETSQNVIDGLQAQLRDKEQQLGSQTQISDQLKIEHTTLNQQLITSKALVESTEVRARSIQEITISTIDMLESITFAMSEVMSTWTTNLNQRHLPKNILLNKNDTSLDNINTTINCGRTVIGKGMMDITNQIGDLVSDCNANMSSLSILLAETAKSELRTEPQLLDPLRKLLGTQRETFAGSIQVFCSIDRYQQSLFHLVQLQSESVRELIHDSMTKQQDQRDKIVVDLERKIEALKKQNAILVKPVTSMTLEPSPSTSRPDTNIDSSFLSSTRPKSPSKLSKPYVDDVHDSTFETSCELEQQKTEMLKLQTAVSEYETTIALQKKTVLNLQDLNKKSEQRILILDNDNSAAAKHIDELNHDIESLTTIISTNKTTIQKLESRIDTLCKENSDVQEYRKLYRDADAKIVELKSRIKELEVAQLRFNNDCNEALNVQIQKPGQLPQESESKRQISKQSQDYPDQTAFDSAQRFNQAKCINTEILVEAAGLVCNSKAYTIQEGLKWTEMELDKQTESTSLLGKKHHNDMQGAINQLEDTRNVRSSATDKLKEGYCRLEKELQLQSLEMASLQKQLSGLKQQLQTKEVLMPQLDQKVAFPNSKQTQNSSIEINMQSQMEHVTLERDRYQKESLKLAQCNSRLTSKIMELEIELENAKSNAMSKLAFTMHGSPATKLFAVPSVEFDRKENCSPLCLDNQNEPTSLQVRMIEQQLREEQSKRLVNESAARHLIKEYEEALEQLRDEHSKISLAYAAKRSACRQVEQALEKSHDREIQEAKRAVRLEQAMNKLRANHKTAQQNYDARSEERSELEKYRSRNEEAIHRAYEKQIQTLLDEVQCLRQELVNISKQNR</sequence>
<dbReference type="STRING" id="403673.A0A177WVV2"/>
<feature type="region of interest" description="Disordered" evidence="2">
    <location>
        <begin position="1311"/>
        <end position="1335"/>
    </location>
</feature>
<proteinExistence type="predicted"/>
<feature type="coiled-coil region" evidence="1">
    <location>
        <begin position="1650"/>
        <end position="1720"/>
    </location>
</feature>
<feature type="coiled-coil region" evidence="1">
    <location>
        <begin position="1432"/>
        <end position="1459"/>
    </location>
</feature>
<feature type="coiled-coil region" evidence="1">
    <location>
        <begin position="218"/>
        <end position="333"/>
    </location>
</feature>
<protein>
    <submittedName>
        <fullName evidence="3">Uncharacterized protein</fullName>
    </submittedName>
</protein>
<gene>
    <name evidence="3" type="ORF">BDEG_27310</name>
</gene>
<dbReference type="VEuPathDB" id="FungiDB:BDEG_27310"/>
<feature type="coiled-coil region" evidence="1">
    <location>
        <begin position="1250"/>
        <end position="1294"/>
    </location>
</feature>
<feature type="coiled-coil region" evidence="1">
    <location>
        <begin position="726"/>
        <end position="764"/>
    </location>
</feature>
<reference evidence="3 4" key="2">
    <citation type="submission" date="2016-05" db="EMBL/GenBank/DDBJ databases">
        <title>Lineage-specific infection strategies underlie the spectrum of fungal disease in amphibians.</title>
        <authorList>
            <person name="Cuomo C.A."/>
            <person name="Farrer R.A."/>
            <person name="James T."/>
            <person name="Longcore J."/>
            <person name="Birren B."/>
        </authorList>
    </citation>
    <scope>NUCLEOTIDE SEQUENCE [LARGE SCALE GENOMIC DNA]</scope>
    <source>
        <strain evidence="3 4">JEL423</strain>
    </source>
</reference>
<feature type="coiled-coil region" evidence="1">
    <location>
        <begin position="1594"/>
        <end position="1621"/>
    </location>
</feature>
<dbReference type="EMBL" id="DS022311">
    <property type="protein sequence ID" value="OAJ44012.1"/>
    <property type="molecule type" value="Genomic_DNA"/>
</dbReference>
<dbReference type="Proteomes" id="UP000077115">
    <property type="component" value="Unassembled WGS sequence"/>
</dbReference>
<feature type="region of interest" description="Disordered" evidence="2">
    <location>
        <begin position="1123"/>
        <end position="1158"/>
    </location>
</feature>
<feature type="coiled-coil region" evidence="1">
    <location>
        <begin position="383"/>
        <end position="417"/>
    </location>
</feature>
<feature type="coiled-coil region" evidence="1">
    <location>
        <begin position="860"/>
        <end position="894"/>
    </location>
</feature>
<organism evidence="3 4">
    <name type="scientific">Batrachochytrium dendrobatidis (strain JEL423)</name>
    <dbReference type="NCBI Taxonomy" id="403673"/>
    <lineage>
        <taxon>Eukaryota</taxon>
        <taxon>Fungi</taxon>
        <taxon>Fungi incertae sedis</taxon>
        <taxon>Chytridiomycota</taxon>
        <taxon>Chytridiomycota incertae sedis</taxon>
        <taxon>Chytridiomycetes</taxon>
        <taxon>Rhizophydiales</taxon>
        <taxon>Rhizophydiales incertae sedis</taxon>
        <taxon>Batrachochytrium</taxon>
    </lineage>
</organism>
<feature type="compositionally biased region" description="Polar residues" evidence="2">
    <location>
        <begin position="1123"/>
        <end position="1153"/>
    </location>
</feature>
<name>A0A177WVV2_BATDL</name>
<evidence type="ECO:0000313" key="3">
    <source>
        <dbReference type="EMBL" id="OAJ44012.1"/>
    </source>
</evidence>
<evidence type="ECO:0000256" key="2">
    <source>
        <dbReference type="SAM" id="MobiDB-lite"/>
    </source>
</evidence>